<feature type="domain" description="IPT/TIG" evidence="4">
    <location>
        <begin position="1239"/>
        <end position="1319"/>
    </location>
</feature>
<evidence type="ECO:0000256" key="1">
    <source>
        <dbReference type="ARBA" id="ARBA00022737"/>
    </source>
</evidence>
<dbReference type="CDD" id="cd05819">
    <property type="entry name" value="NHL"/>
    <property type="match status" value="1"/>
</dbReference>
<name>A0ABS6WVY5_9BACT</name>
<dbReference type="PANTHER" id="PTHR24104:SF25">
    <property type="entry name" value="PROTEIN LIN-41"/>
    <property type="match status" value="1"/>
</dbReference>
<feature type="domain" description="IPT/TIG" evidence="4">
    <location>
        <begin position="1073"/>
        <end position="1154"/>
    </location>
</feature>
<gene>
    <name evidence="5" type="ORF">KYK14_04385</name>
</gene>
<dbReference type="InterPro" id="IPR002909">
    <property type="entry name" value="IPT_dom"/>
</dbReference>
<dbReference type="InterPro" id="IPR055353">
    <property type="entry name" value="DUF7619"/>
</dbReference>
<dbReference type="Pfam" id="PF24595">
    <property type="entry name" value="DUF7619"/>
    <property type="match status" value="1"/>
</dbReference>
<evidence type="ECO:0000313" key="5">
    <source>
        <dbReference type="EMBL" id="MBW3127773.1"/>
    </source>
</evidence>
<feature type="repeat" description="NHL" evidence="2">
    <location>
        <begin position="118"/>
        <end position="156"/>
    </location>
</feature>
<feature type="chain" id="PRO_5045324766" evidence="3">
    <location>
        <begin position="20"/>
        <end position="1488"/>
    </location>
</feature>
<keyword evidence="6" id="KW-1185">Reference proteome</keyword>
<dbReference type="PROSITE" id="PS51125">
    <property type="entry name" value="NHL"/>
    <property type="match status" value="2"/>
</dbReference>
<organism evidence="5 6">
    <name type="scientific">Hymenobacter profundi</name>
    <dbReference type="NCBI Taxonomy" id="1982110"/>
    <lineage>
        <taxon>Bacteria</taxon>
        <taxon>Pseudomonadati</taxon>
        <taxon>Bacteroidota</taxon>
        <taxon>Cytophagia</taxon>
        <taxon>Cytophagales</taxon>
        <taxon>Hymenobacteraceae</taxon>
        <taxon>Hymenobacter</taxon>
    </lineage>
</organism>
<evidence type="ECO:0000259" key="4">
    <source>
        <dbReference type="SMART" id="SM00429"/>
    </source>
</evidence>
<reference evidence="5 6" key="1">
    <citation type="submission" date="2021-07" db="EMBL/GenBank/DDBJ databases">
        <title>Hymenobacter profundi sp. nov., isolated from deep-sea water.</title>
        <authorList>
            <person name="Kim M.K."/>
        </authorList>
    </citation>
    <scope>NUCLEOTIDE SEQUENCE [LARGE SCALE GENOMIC DNA]</scope>
    <source>
        <strain evidence="5 6">M2</strain>
    </source>
</reference>
<dbReference type="Pfam" id="PF18962">
    <property type="entry name" value="Por_Secre_tail"/>
    <property type="match status" value="1"/>
</dbReference>
<dbReference type="RefSeq" id="WP_219157237.1">
    <property type="nucleotide sequence ID" value="NZ_JAHWGL010000009.1"/>
</dbReference>
<comment type="caution">
    <text evidence="5">The sequence shown here is derived from an EMBL/GenBank/DDBJ whole genome shotgun (WGS) entry which is preliminary data.</text>
</comment>
<feature type="signal peptide" evidence="3">
    <location>
        <begin position="1"/>
        <end position="19"/>
    </location>
</feature>
<dbReference type="Proteomes" id="UP000826188">
    <property type="component" value="Unassembled WGS sequence"/>
</dbReference>
<sequence length="1488" mass="160162">MKAFLHWLCLFLFPLSSLAQVTSDFTLRNLLWTPLNKPQDVSVDDQGRMYVLDSGYITQLDSQGVYSRRIALTSPDPAKTGSTGTALALDGAGNFYVGDRKYGEVRKFSPDGHLLLAFGQVGQGPGQIEQLQRIAVDMTGNIYVVDKRRVLKFDARGQQQWQYIPSGLHYGMAVRPVDVEPGVDGSLFVIQDNFALLQLDPTTGDSLQTILSSRMGNTYDGTLVRDAQGNIYTRNPNSGPVPIYKYSSEGRYLGSIGSGMFNYSSPTALAVDRRGNLYATNHPEPLSNTNKLYKFNAAGEQVGQWGRSTNIESIVFDRVGNLCVADKQGRQILKYDANGRELFRFGKYGTQPGTFGQISGLALDAQDNIYVLESKDQAIRIQKFTARGQFLKVIEVAHPNGNSTWLPSMAVDPVGCLYVVDVWRESVIKLDPQGQKLAEFGGPGNQTVHFQRPWQVAVDGRGGVYVADRAGRRVQKLSSTGQLLRQNETGGTGMDRGEANVGLSVDAAGTVFLSNAVDNQVVMFDPAGKLVRTIPGTFDYLGRVAVNRQGTRLLQLEMYSDLVSSYEAPALPGKGEVRVQGRIFQDLNQDCVAQPEEPGLAGIAVVAEPGSYYGISDDDGFYTIATDTGTYTVHQLLPTEVGRTLQLSCVTAGAVRIPAYGTTAPGPNFGNLVSLTPHLTVQVASNRRRRCFRNLTTVTYANTGFAAAADAKVRVELPAHVLFVSADVPHTRTAQGYYEFAVGTLQPNQRGTITIQDSVACDNPDIRGLTVCTKAWITPRNTYSPPTLWNEASMMVGGALQADQQTRFVVQNTGRGATTDSLYLRVYQDTELALRHPYRLAAGDSLVLRVPATGQVVRVEADQPTGHPFATTASAYVELPSPAGSPSAAVLAFPPNDEGPEKAQDCQPIVDSFDPNDKQVVPAGLTAQHYTPTNTALRYQVRFQNTGTDVAYRVVVVDTLATELDLSTLQVGAASHSYRLSVSGKTHPVLTFTFDNILLPDSSHDQVGSNGFVCFSLRPKAGLAPKTRINNFADIFFDYNEPVRTNTTLNRIYDIPPTIASAAQLQAQEVIVSPSIRSFSPAQGRVGALVTLQGSHFSSRLADNQVLFQGIPAAVLRATATSLTVRVPPGATTGTVQVITSDGAGRSAQKFTVYQPPLLHAVVPAEGKPGSTLTLTGEHFSPVAAHDTVWFNGVLAPILHATTTSLQVTVPTGATTGKVRVAALGGQAETAQAYVIWHPPTITAFSPVRGKAGTMVTLVGNHLGSAARTRVDFGGREAQLVQATPTQLLVRVPTDAETGLLRVQTPGGSDTAGTAFTFLPAPVITSFAPIQGSVGELVTLTGKNFLVEGKPDTLLLGTHPVAVLATTATSAVIRVPKGARTAPFVIVGSGGSTRSNQPFTVLDLSPAEAITVYPNPAQRDVTLDWRKADFSLERVQVYNTLGSLIATVDLQAETGSRHQLHFADRQTGLYWLVIHTSRGLVTKRVMVY</sequence>
<keyword evidence="1" id="KW-0677">Repeat</keyword>
<dbReference type="InterPro" id="IPR026444">
    <property type="entry name" value="Secre_tail"/>
</dbReference>
<dbReference type="Pfam" id="PF01833">
    <property type="entry name" value="TIG"/>
    <property type="match status" value="4"/>
</dbReference>
<accession>A0ABS6WVY5</accession>
<evidence type="ECO:0000256" key="2">
    <source>
        <dbReference type="PROSITE-ProRule" id="PRU00504"/>
    </source>
</evidence>
<dbReference type="CDD" id="cd00603">
    <property type="entry name" value="IPT_PCSR"/>
    <property type="match status" value="1"/>
</dbReference>
<feature type="repeat" description="NHL" evidence="2">
    <location>
        <begin position="437"/>
        <end position="480"/>
    </location>
</feature>
<protein>
    <submittedName>
        <fullName evidence="5">IPT/TIG domain-containing protein</fullName>
    </submittedName>
</protein>
<evidence type="ECO:0000256" key="3">
    <source>
        <dbReference type="SAM" id="SignalP"/>
    </source>
</evidence>
<feature type="domain" description="IPT/TIG" evidence="4">
    <location>
        <begin position="1321"/>
        <end position="1402"/>
    </location>
</feature>
<dbReference type="SMART" id="SM00429">
    <property type="entry name" value="IPT"/>
    <property type="match status" value="3"/>
</dbReference>
<dbReference type="EMBL" id="JAHWGL010000009">
    <property type="protein sequence ID" value="MBW3127773.1"/>
    <property type="molecule type" value="Genomic_DNA"/>
</dbReference>
<keyword evidence="3" id="KW-0732">Signal</keyword>
<dbReference type="InterPro" id="IPR001258">
    <property type="entry name" value="NHL_repeat"/>
</dbReference>
<dbReference type="NCBIfam" id="TIGR04183">
    <property type="entry name" value="Por_Secre_tail"/>
    <property type="match status" value="1"/>
</dbReference>
<dbReference type="CDD" id="cd00102">
    <property type="entry name" value="IPT"/>
    <property type="match status" value="2"/>
</dbReference>
<dbReference type="PANTHER" id="PTHR24104">
    <property type="entry name" value="E3 UBIQUITIN-PROTEIN LIGASE NHLRC1-RELATED"/>
    <property type="match status" value="1"/>
</dbReference>
<evidence type="ECO:0000313" key="6">
    <source>
        <dbReference type="Proteomes" id="UP000826188"/>
    </source>
</evidence>
<dbReference type="InterPro" id="IPR050952">
    <property type="entry name" value="TRIM-NHL_E3_ligases"/>
</dbReference>
<proteinExistence type="predicted"/>